<comment type="caution">
    <text evidence="1">The sequence shown here is derived from an EMBL/GenBank/DDBJ whole genome shotgun (WGS) entry which is preliminary data.</text>
</comment>
<evidence type="ECO:0000313" key="2">
    <source>
        <dbReference type="Proteomes" id="UP000265520"/>
    </source>
</evidence>
<name>A0A392U0X0_9FABA</name>
<reference evidence="1 2" key="1">
    <citation type="journal article" date="2018" name="Front. Plant Sci.">
        <title>Red Clover (Trifolium pratense) and Zigzag Clover (T. medium) - A Picture of Genomic Similarities and Differences.</title>
        <authorList>
            <person name="Dluhosova J."/>
            <person name="Istvanek J."/>
            <person name="Nedelnik J."/>
            <person name="Repkova J."/>
        </authorList>
    </citation>
    <scope>NUCLEOTIDE SEQUENCE [LARGE SCALE GENOMIC DNA]</scope>
    <source>
        <strain evidence="2">cv. 10/8</strain>
        <tissue evidence="1">Leaf</tissue>
    </source>
</reference>
<proteinExistence type="predicted"/>
<protein>
    <submittedName>
        <fullName evidence="1">Uncharacterized protein</fullName>
    </submittedName>
</protein>
<evidence type="ECO:0000313" key="1">
    <source>
        <dbReference type="EMBL" id="MCI67062.1"/>
    </source>
</evidence>
<sequence length="29" mass="3082">SWERGAPMSRNTACCAGRRLMGAGSGERL</sequence>
<keyword evidence="2" id="KW-1185">Reference proteome</keyword>
<dbReference type="Proteomes" id="UP000265520">
    <property type="component" value="Unassembled WGS sequence"/>
</dbReference>
<feature type="non-terminal residue" evidence="1">
    <location>
        <position position="1"/>
    </location>
</feature>
<dbReference type="EMBL" id="LXQA010707929">
    <property type="protein sequence ID" value="MCI67062.1"/>
    <property type="molecule type" value="Genomic_DNA"/>
</dbReference>
<accession>A0A392U0X0</accession>
<dbReference type="AlphaFoldDB" id="A0A392U0X0"/>
<organism evidence="1 2">
    <name type="scientific">Trifolium medium</name>
    <dbReference type="NCBI Taxonomy" id="97028"/>
    <lineage>
        <taxon>Eukaryota</taxon>
        <taxon>Viridiplantae</taxon>
        <taxon>Streptophyta</taxon>
        <taxon>Embryophyta</taxon>
        <taxon>Tracheophyta</taxon>
        <taxon>Spermatophyta</taxon>
        <taxon>Magnoliopsida</taxon>
        <taxon>eudicotyledons</taxon>
        <taxon>Gunneridae</taxon>
        <taxon>Pentapetalae</taxon>
        <taxon>rosids</taxon>
        <taxon>fabids</taxon>
        <taxon>Fabales</taxon>
        <taxon>Fabaceae</taxon>
        <taxon>Papilionoideae</taxon>
        <taxon>50 kb inversion clade</taxon>
        <taxon>NPAAA clade</taxon>
        <taxon>Hologalegina</taxon>
        <taxon>IRL clade</taxon>
        <taxon>Trifolieae</taxon>
        <taxon>Trifolium</taxon>
    </lineage>
</organism>